<proteinExistence type="predicted"/>
<evidence type="ECO:0000259" key="2">
    <source>
        <dbReference type="Pfam" id="PF01261"/>
    </source>
</evidence>
<protein>
    <recommendedName>
        <fullName evidence="2">Xylose isomerase-like TIM barrel domain-containing protein</fullName>
    </recommendedName>
</protein>
<dbReference type="OrthoDB" id="5360893at2759"/>
<dbReference type="GeneID" id="30011436"/>
<organism evidence="3 4">
    <name type="scientific">Fonsecaea erecta</name>
    <dbReference type="NCBI Taxonomy" id="1367422"/>
    <lineage>
        <taxon>Eukaryota</taxon>
        <taxon>Fungi</taxon>
        <taxon>Dikarya</taxon>
        <taxon>Ascomycota</taxon>
        <taxon>Pezizomycotina</taxon>
        <taxon>Eurotiomycetes</taxon>
        <taxon>Chaetothyriomycetidae</taxon>
        <taxon>Chaetothyriales</taxon>
        <taxon>Herpotrichiellaceae</taxon>
        <taxon>Fonsecaea</taxon>
    </lineage>
</organism>
<feature type="domain" description="Xylose isomerase-like TIM barrel" evidence="2">
    <location>
        <begin position="18"/>
        <end position="324"/>
    </location>
</feature>
<evidence type="ECO:0000256" key="1">
    <source>
        <dbReference type="SAM" id="MobiDB-lite"/>
    </source>
</evidence>
<accession>A0A178ZEI1</accession>
<dbReference type="EMBL" id="LVYI01000006">
    <property type="protein sequence ID" value="OAP58178.1"/>
    <property type="molecule type" value="Genomic_DNA"/>
</dbReference>
<dbReference type="InterPro" id="IPR013022">
    <property type="entry name" value="Xyl_isomerase-like_TIM-brl"/>
</dbReference>
<feature type="compositionally biased region" description="Low complexity" evidence="1">
    <location>
        <begin position="376"/>
        <end position="398"/>
    </location>
</feature>
<gene>
    <name evidence="3" type="ORF">AYL99_07268</name>
</gene>
<dbReference type="Proteomes" id="UP000078343">
    <property type="component" value="Unassembled WGS sequence"/>
</dbReference>
<dbReference type="InterPro" id="IPR036237">
    <property type="entry name" value="Xyl_isomerase-like_sf"/>
</dbReference>
<reference evidence="3 4" key="1">
    <citation type="submission" date="2016-04" db="EMBL/GenBank/DDBJ databases">
        <title>Draft genome of Fonsecaea erecta CBS 125763.</title>
        <authorList>
            <person name="Weiss V.A."/>
            <person name="Vicente V.A."/>
            <person name="Raittz R.T."/>
            <person name="Moreno L.F."/>
            <person name="De Souza E.M."/>
            <person name="Pedrosa F.O."/>
            <person name="Steffens M.B."/>
            <person name="Faoro H."/>
            <person name="Tadra-Sfeir M.Z."/>
            <person name="Najafzadeh M.J."/>
            <person name="Felipe M.S."/>
            <person name="Teixeira M."/>
            <person name="Sun J."/>
            <person name="Xi L."/>
            <person name="Gomes R."/>
            <person name="De Azevedo C.M."/>
            <person name="Salgado C.G."/>
            <person name="Da Silva M.B."/>
            <person name="Nascimento M.F."/>
            <person name="Queiroz-Telles F."/>
            <person name="Attili D.S."/>
            <person name="Gorbushina A."/>
        </authorList>
    </citation>
    <scope>NUCLEOTIDE SEQUENCE [LARGE SCALE GENOMIC DNA]</scope>
    <source>
        <strain evidence="3 4">CBS 125763</strain>
    </source>
</reference>
<dbReference type="PANTHER" id="PTHR12110">
    <property type="entry name" value="HYDROXYPYRUVATE ISOMERASE"/>
    <property type="match status" value="1"/>
</dbReference>
<dbReference type="PANTHER" id="PTHR12110:SF21">
    <property type="entry name" value="XYLOSE ISOMERASE-LIKE TIM BARREL DOMAIN-CONTAINING PROTEIN"/>
    <property type="match status" value="1"/>
</dbReference>
<feature type="region of interest" description="Disordered" evidence="1">
    <location>
        <begin position="346"/>
        <end position="398"/>
    </location>
</feature>
<name>A0A178ZEI1_9EURO</name>
<dbReference type="AlphaFoldDB" id="A0A178ZEI1"/>
<evidence type="ECO:0000313" key="4">
    <source>
        <dbReference type="Proteomes" id="UP000078343"/>
    </source>
</evidence>
<dbReference type="Gene3D" id="3.20.20.150">
    <property type="entry name" value="Divalent-metal-dependent TIM barrel enzymes"/>
    <property type="match status" value="1"/>
</dbReference>
<keyword evidence="4" id="KW-1185">Reference proteome</keyword>
<comment type="caution">
    <text evidence="3">The sequence shown here is derived from an EMBL/GenBank/DDBJ whole genome shotgun (WGS) entry which is preliminary data.</text>
</comment>
<evidence type="ECO:0000313" key="3">
    <source>
        <dbReference type="EMBL" id="OAP58178.1"/>
    </source>
</evidence>
<dbReference type="STRING" id="1367422.A0A178ZEI1"/>
<dbReference type="RefSeq" id="XP_018691545.1">
    <property type="nucleotide sequence ID" value="XM_018838777.1"/>
</dbReference>
<sequence>MASQSLGRARYHGLAHKLELCEQYGFEAIELFFEDLEVVAQSLPVSHAALKPPGSSFADSTTVQERQLAAAAYIHDLCVLHHLEILCLQPFMHYEGRLDAESHDEAIRRLHFWVRLAHRLGTDLIQIPSSFLPASQCTGDRDRIVADLRQVADIGLQSEPPIRFAYEALAWGTHVDTWDAAWSIVQDVDRPNFGTCIDTFNLAGRIFADPASPSGLTPTASEDIQQALSKLRTELPRALEKVFYVEVCDGERLATPLRAGHAWYDPQQPARMSWSRNARLFPFEEHGYLPALEILEAVCDAGYTGHVSFELFSRTANRPDAEVPEQHAQRAAVAWKKLVEYMGWSSERQQQQQQQKQQTGTKSEDLLLGDHRRRVSISSATDSPSVVSDDSPSSSPRL</sequence>
<feature type="compositionally biased region" description="Low complexity" evidence="1">
    <location>
        <begin position="349"/>
        <end position="358"/>
    </location>
</feature>
<dbReference type="InterPro" id="IPR050312">
    <property type="entry name" value="IolE/XylAMocC-like"/>
</dbReference>
<dbReference type="Pfam" id="PF01261">
    <property type="entry name" value="AP_endonuc_2"/>
    <property type="match status" value="1"/>
</dbReference>
<dbReference type="SUPFAM" id="SSF51658">
    <property type="entry name" value="Xylose isomerase-like"/>
    <property type="match status" value="1"/>
</dbReference>